<proteinExistence type="predicted"/>
<name>A0A7W3SUI6_9BACL</name>
<keyword evidence="2" id="KW-1185">Reference proteome</keyword>
<accession>A0A7W3SUI6</accession>
<dbReference type="EMBL" id="JACJIP010000019">
    <property type="protein sequence ID" value="MBA9086516.1"/>
    <property type="molecule type" value="Genomic_DNA"/>
</dbReference>
<sequence length="57" mass="6630">MKVYKINKYWIAAESKQDAFYKFLDETDGIEYEFDLTELPAGQVDELVIGLELPKVN</sequence>
<comment type="caution">
    <text evidence="1">The sequence shown here is derived from an EMBL/GenBank/DDBJ whole genome shotgun (WGS) entry which is preliminary data.</text>
</comment>
<evidence type="ECO:0000313" key="2">
    <source>
        <dbReference type="Proteomes" id="UP000567067"/>
    </source>
</evidence>
<evidence type="ECO:0000313" key="1">
    <source>
        <dbReference type="EMBL" id="MBA9086516.1"/>
    </source>
</evidence>
<gene>
    <name evidence="1" type="ORF">FHR92_002994</name>
</gene>
<reference evidence="1 2" key="1">
    <citation type="submission" date="2020-08" db="EMBL/GenBank/DDBJ databases">
        <title>Genomic Encyclopedia of Type Strains, Phase III (KMG-III): the genomes of soil and plant-associated and newly described type strains.</title>
        <authorList>
            <person name="Whitman W."/>
        </authorList>
    </citation>
    <scope>NUCLEOTIDE SEQUENCE [LARGE SCALE GENOMIC DNA]</scope>
    <source>
        <strain evidence="1 2">CECT 8693</strain>
    </source>
</reference>
<protein>
    <submittedName>
        <fullName evidence="1">Uncharacterized protein</fullName>
    </submittedName>
</protein>
<dbReference type="Proteomes" id="UP000567067">
    <property type="component" value="Unassembled WGS sequence"/>
</dbReference>
<dbReference type="RefSeq" id="WP_182536715.1">
    <property type="nucleotide sequence ID" value="NZ_JACJIP010000019.1"/>
</dbReference>
<dbReference type="AlphaFoldDB" id="A0A7W3SUI6"/>
<organism evidence="1 2">
    <name type="scientific">Fontibacillus solani</name>
    <dbReference type="NCBI Taxonomy" id="1572857"/>
    <lineage>
        <taxon>Bacteria</taxon>
        <taxon>Bacillati</taxon>
        <taxon>Bacillota</taxon>
        <taxon>Bacilli</taxon>
        <taxon>Bacillales</taxon>
        <taxon>Paenibacillaceae</taxon>
        <taxon>Fontibacillus</taxon>
    </lineage>
</organism>